<comment type="caution">
    <text evidence="1">The sequence shown here is derived from an EMBL/GenBank/DDBJ whole genome shotgun (WGS) entry which is preliminary data.</text>
</comment>
<reference evidence="1 2" key="1">
    <citation type="journal article" date="2015" name="Genom Data">
        <title>Draft genome sequence of a multidrug-resistant Chryseobacterium indologenes isolate from Malaysia.</title>
        <authorList>
            <person name="Yu C.Y."/>
            <person name="Ang G.Y."/>
            <person name="Cheng H.J."/>
            <person name="Cheong Y.M."/>
            <person name="Yin W.F."/>
            <person name="Chan K.G."/>
        </authorList>
    </citation>
    <scope>NUCLEOTIDE SEQUENCE [LARGE SCALE GENOMIC DNA]</scope>
    <source>
        <strain evidence="1 2">CI_885</strain>
    </source>
</reference>
<evidence type="ECO:0000313" key="1">
    <source>
        <dbReference type="EMBL" id="KPE49722.1"/>
    </source>
</evidence>
<gene>
    <name evidence="1" type="ORF">AOB46_18500</name>
</gene>
<name>A0A0N0IUM3_CHRID</name>
<accession>A0A0N0IUM3</accession>
<dbReference type="PATRIC" id="fig|253.9.peg.1655"/>
<protein>
    <recommendedName>
        <fullName evidence="3">LysM domain-containing protein</fullName>
    </recommendedName>
</protein>
<proteinExistence type="predicted"/>
<sequence>MITYMTLPGDTLEKIASDLKVENPKYIRDFHNAYCALHDRLVDPILLKTGTLLHIPFGDEIKKLNKKINENGESLYYHPPHGKIPFKIPLLEGRYTARHHKYQDNTLLTNYRYQVELKYLKHEKGQHLFSVQQSGSLKDGHESDSKISSLAKACAAIIFPLEIRINETGKLTDAAFHHPETIVKEELEALKKYFTDEWSASYINQLKKKAEDKKQILADIRNTLPIQFLSGSFYNAQYESWTDSGIYHEFLPWLTNASPIRFELYNRILPKEPDATDNNRLKVVQKGTSVDYRNLNQLYDSKHKYDESSSFNADSVICHHEAEYCMSRNDLEVQKITGHFEIQIGNVTEKEVFTLEKQLK</sequence>
<dbReference type="Proteomes" id="UP000037953">
    <property type="component" value="Unassembled WGS sequence"/>
</dbReference>
<evidence type="ECO:0000313" key="2">
    <source>
        <dbReference type="Proteomes" id="UP000037953"/>
    </source>
</evidence>
<reference evidence="2" key="2">
    <citation type="submission" date="2015-09" db="EMBL/GenBank/DDBJ databases">
        <title>Draft genome sequence of a multidrug-resistant Chryseobacterium indologenes isolate from Malaysia.</title>
        <authorList>
            <person name="Yu C.Y."/>
            <person name="Ang G.Y."/>
            <person name="Chan K.-G."/>
        </authorList>
    </citation>
    <scope>NUCLEOTIDE SEQUENCE [LARGE SCALE GENOMIC DNA]</scope>
    <source>
        <strain evidence="2">CI_885</strain>
    </source>
</reference>
<evidence type="ECO:0008006" key="3">
    <source>
        <dbReference type="Google" id="ProtNLM"/>
    </source>
</evidence>
<dbReference type="AlphaFoldDB" id="A0A0N0IUM3"/>
<dbReference type="RefSeq" id="WP_062702142.1">
    <property type="nucleotide sequence ID" value="NZ_LJOD01000015.1"/>
</dbReference>
<dbReference type="EMBL" id="LJOD01000015">
    <property type="protein sequence ID" value="KPE49722.1"/>
    <property type="molecule type" value="Genomic_DNA"/>
</dbReference>
<organism evidence="1 2">
    <name type="scientific">Chryseobacterium indologenes</name>
    <name type="common">Flavobacterium indologenes</name>
    <dbReference type="NCBI Taxonomy" id="253"/>
    <lineage>
        <taxon>Bacteria</taxon>
        <taxon>Pseudomonadati</taxon>
        <taxon>Bacteroidota</taxon>
        <taxon>Flavobacteriia</taxon>
        <taxon>Flavobacteriales</taxon>
        <taxon>Weeksellaceae</taxon>
        <taxon>Chryseobacterium group</taxon>
        <taxon>Chryseobacterium</taxon>
    </lineage>
</organism>
<dbReference type="OrthoDB" id="1267051at2"/>